<gene>
    <name evidence="2" type="primary">Mo03505</name>
    <name evidence="2" type="ORF">E5Q_03505</name>
</gene>
<dbReference type="AlphaFoldDB" id="G7E1Z5"/>
<dbReference type="InParanoid" id="G7E1Z5"/>
<keyword evidence="1" id="KW-0732">Signal</keyword>
<sequence>MFNKLSIFIAAVVVISSCSAAALPDNAAPAGGIAPNAQGIHDCWIHYAPPNVIAMDAISFVFTNADFTKVSQTAPAGVTATYTQGNSYVEWTMGNVDKGIAETIVFDVYYTGHEIVGAKMVSATKGTVSGFDDWDLFCNNVNVHKLN</sequence>
<comment type="caution">
    <text evidence="2">The sequence shown here is derived from an EMBL/GenBank/DDBJ whole genome shotgun (WGS) entry which is preliminary data.</text>
</comment>
<protein>
    <submittedName>
        <fullName evidence="2">Uncharacterized protein</fullName>
    </submittedName>
</protein>
<feature type="chain" id="PRO_5003492302" evidence="1">
    <location>
        <begin position="23"/>
        <end position="147"/>
    </location>
</feature>
<reference evidence="2 3" key="1">
    <citation type="journal article" date="2011" name="J. Gen. Appl. Microbiol.">
        <title>Draft genome sequencing of the enigmatic basidiomycete Mixia osmundae.</title>
        <authorList>
            <person name="Nishida H."/>
            <person name="Nagatsuka Y."/>
            <person name="Sugiyama J."/>
        </authorList>
    </citation>
    <scope>NUCLEOTIDE SEQUENCE [LARGE SCALE GENOMIC DNA]</scope>
    <source>
        <strain evidence="3">CBS 9802 / IAM 14324 / JCM 22182 / KY 12970</strain>
    </source>
</reference>
<dbReference type="PROSITE" id="PS51257">
    <property type="entry name" value="PROKAR_LIPOPROTEIN"/>
    <property type="match status" value="1"/>
</dbReference>
<evidence type="ECO:0000256" key="1">
    <source>
        <dbReference type="SAM" id="SignalP"/>
    </source>
</evidence>
<name>G7E1Z5_MIXOS</name>
<dbReference type="EMBL" id="BABT02000108">
    <property type="protein sequence ID" value="GAA96832.1"/>
    <property type="molecule type" value="Genomic_DNA"/>
</dbReference>
<accession>G7E1Z5</accession>
<feature type="signal peptide" evidence="1">
    <location>
        <begin position="1"/>
        <end position="22"/>
    </location>
</feature>
<keyword evidence="3" id="KW-1185">Reference proteome</keyword>
<proteinExistence type="predicted"/>
<dbReference type="HOGENOM" id="CLU_148165_0_0_1"/>
<organism evidence="2 3">
    <name type="scientific">Mixia osmundae (strain CBS 9802 / IAM 14324 / JCM 22182 / KY 12970)</name>
    <dbReference type="NCBI Taxonomy" id="764103"/>
    <lineage>
        <taxon>Eukaryota</taxon>
        <taxon>Fungi</taxon>
        <taxon>Dikarya</taxon>
        <taxon>Basidiomycota</taxon>
        <taxon>Pucciniomycotina</taxon>
        <taxon>Mixiomycetes</taxon>
        <taxon>Mixiales</taxon>
        <taxon>Mixiaceae</taxon>
        <taxon>Mixia</taxon>
    </lineage>
</organism>
<evidence type="ECO:0000313" key="2">
    <source>
        <dbReference type="EMBL" id="GAA96832.1"/>
    </source>
</evidence>
<dbReference type="Proteomes" id="UP000009131">
    <property type="component" value="Unassembled WGS sequence"/>
</dbReference>
<reference evidence="2 3" key="2">
    <citation type="journal article" date="2012" name="Open Biol.">
        <title>Characteristics of nucleosomes and linker DNA regions on the genome of the basidiomycete Mixia osmundae revealed by mono- and dinucleosome mapping.</title>
        <authorList>
            <person name="Nishida H."/>
            <person name="Kondo S."/>
            <person name="Matsumoto T."/>
            <person name="Suzuki Y."/>
            <person name="Yoshikawa H."/>
            <person name="Taylor T.D."/>
            <person name="Sugiyama J."/>
        </authorList>
    </citation>
    <scope>NUCLEOTIDE SEQUENCE [LARGE SCALE GENOMIC DNA]</scope>
    <source>
        <strain evidence="3">CBS 9802 / IAM 14324 / JCM 22182 / KY 12970</strain>
    </source>
</reference>
<evidence type="ECO:0000313" key="3">
    <source>
        <dbReference type="Proteomes" id="UP000009131"/>
    </source>
</evidence>